<dbReference type="Pfam" id="PF05134">
    <property type="entry name" value="T2SSL"/>
    <property type="match status" value="1"/>
</dbReference>
<dbReference type="GO" id="GO:0015628">
    <property type="term" value="P:protein secretion by the type II secretion system"/>
    <property type="evidence" value="ECO:0007669"/>
    <property type="project" value="InterPro"/>
</dbReference>
<dbReference type="InterPro" id="IPR043129">
    <property type="entry name" value="ATPase_NBD"/>
</dbReference>
<evidence type="ECO:0000313" key="4">
    <source>
        <dbReference type="Proteomes" id="UP000698242"/>
    </source>
</evidence>
<dbReference type="PIRSF" id="PIRSF015761">
    <property type="entry name" value="Protein_L"/>
    <property type="match status" value="1"/>
</dbReference>
<dbReference type="InterPro" id="IPR024230">
    <property type="entry name" value="GspL_cyto_dom"/>
</dbReference>
<feature type="region of interest" description="Disordered" evidence="1">
    <location>
        <begin position="1"/>
        <end position="43"/>
    </location>
</feature>
<name>A0A921NV51_9RHOB</name>
<evidence type="ECO:0000256" key="1">
    <source>
        <dbReference type="SAM" id="MobiDB-lite"/>
    </source>
</evidence>
<reference evidence="3" key="1">
    <citation type="submission" date="2013-03" db="EMBL/GenBank/DDBJ databases">
        <title>Genome Sequence of the Profundibacterium mesophilum strain KAUST100406-0324T from Red Sea, a novel genus in the family Rhodobacteraceae.</title>
        <authorList>
            <person name="Essack M."/>
            <person name="Alam I."/>
            <person name="Lafi F."/>
            <person name="Alawi W."/>
            <person name="Kamanu F."/>
            <person name="Al-Suwailem A."/>
            <person name="Lee O.O."/>
            <person name="Xu Y."/>
            <person name="Bajic V."/>
            <person name="Qian P.-Y."/>
            <person name="Archer J."/>
        </authorList>
    </citation>
    <scope>NUCLEOTIDE SEQUENCE</scope>
    <source>
        <strain evidence="3">KAUST100406-0324</strain>
    </source>
</reference>
<proteinExistence type="predicted"/>
<dbReference type="EMBL" id="APKE01000022">
    <property type="protein sequence ID" value="KAF0675836.1"/>
    <property type="molecule type" value="Genomic_DNA"/>
</dbReference>
<dbReference type="OrthoDB" id="7432052at2"/>
<dbReference type="NCBIfam" id="TIGR01709">
    <property type="entry name" value="typeII_sec_gspL"/>
    <property type="match status" value="1"/>
</dbReference>
<feature type="domain" description="GspL cytoplasmic actin-ATPase-like" evidence="2">
    <location>
        <begin position="79"/>
        <end position="204"/>
    </location>
</feature>
<keyword evidence="4" id="KW-1185">Reference proteome</keyword>
<dbReference type="RefSeq" id="WP_159965479.1">
    <property type="nucleotide sequence ID" value="NZ_APKE01000022.1"/>
</dbReference>
<dbReference type="SUPFAM" id="SSF53067">
    <property type="entry name" value="Actin-like ATPase domain"/>
    <property type="match status" value="1"/>
</dbReference>
<gene>
    <name evidence="3" type="primary">xcpY</name>
    <name evidence="3" type="ORF">PMES_01922</name>
</gene>
<dbReference type="AlphaFoldDB" id="A0A921NV51"/>
<protein>
    <submittedName>
        <fullName evidence="3">Type II secretion system protein L</fullName>
    </submittedName>
</protein>
<evidence type="ECO:0000313" key="3">
    <source>
        <dbReference type="EMBL" id="KAF0675836.1"/>
    </source>
</evidence>
<dbReference type="Proteomes" id="UP000698242">
    <property type="component" value="Unassembled WGS sequence"/>
</dbReference>
<dbReference type="GO" id="GO:0015627">
    <property type="term" value="C:type II protein secretion system complex"/>
    <property type="evidence" value="ECO:0007669"/>
    <property type="project" value="InterPro"/>
</dbReference>
<accession>A0A921NV51</accession>
<comment type="caution">
    <text evidence="3">The sequence shown here is derived from an EMBL/GenBank/DDBJ whole genome shotgun (WGS) entry which is preliminary data.</text>
</comment>
<dbReference type="InterPro" id="IPR007812">
    <property type="entry name" value="T2SS_protein-GspL"/>
</dbReference>
<dbReference type="GO" id="GO:0009276">
    <property type="term" value="C:Gram-negative-bacterium-type cell wall"/>
    <property type="evidence" value="ECO:0007669"/>
    <property type="project" value="InterPro"/>
</dbReference>
<dbReference type="Gene3D" id="3.30.420.380">
    <property type="match status" value="1"/>
</dbReference>
<evidence type="ECO:0000259" key="2">
    <source>
        <dbReference type="Pfam" id="PF05134"/>
    </source>
</evidence>
<dbReference type="Gene3D" id="3.30.1360.100">
    <property type="entry name" value="General secretion pathway protein M, EpsM"/>
    <property type="match status" value="1"/>
</dbReference>
<organism evidence="3 4">
    <name type="scientific">Profundibacterium mesophilum KAUST100406-0324</name>
    <dbReference type="NCBI Taxonomy" id="1037889"/>
    <lineage>
        <taxon>Bacteria</taxon>
        <taxon>Pseudomonadati</taxon>
        <taxon>Pseudomonadota</taxon>
        <taxon>Alphaproteobacteria</taxon>
        <taxon>Rhodobacterales</taxon>
        <taxon>Roseobacteraceae</taxon>
        <taxon>Profundibacterium</taxon>
    </lineage>
</organism>
<sequence length="416" mass="42032">MKPDAAPSNVNPPDGGAEPLQASAPRVTGAVSEPGGASQGEGGSVVAFARTPVAAAAGPLVMRLEHAAEAEGLGRPRVVPAECVGLFSVDLPVRGAARRRAALPFALEEELAAPLDRLHVALGPADPPPTSTRVLAAAIERETMVAAQRSGGTGPVLPEMLAIPRPAAAETGGPAWAVWRSGARCVVRVSDGTGFALRTDMLEPFWERAGRPAITSLGEALPGAVPARDASSTPPPPDEADLGFDLAQGAFAEGVSDWGATARIAAWAGAAGLSAALLLLALDVSALGRLAQDERQRAQRAVEAVLPGIAVGPQTGPVLARLQPAPQAPARGTFLPLLSRTADALLDETPPPSFRRLAFSGPEERLTVLVEAGGLEALQALEQALGAAGLDVASGAATASDGAAQAEFRITHGGGS</sequence>